<keyword evidence="1" id="KW-0378">Hydrolase</keyword>
<evidence type="ECO:0000256" key="1">
    <source>
        <dbReference type="ARBA" id="ARBA00022801"/>
    </source>
</evidence>
<gene>
    <name evidence="2" type="ORF">ENP55_00875</name>
</gene>
<dbReference type="GO" id="GO:0003934">
    <property type="term" value="F:GTP cyclohydrolase I activity"/>
    <property type="evidence" value="ECO:0007669"/>
    <property type="project" value="InterPro"/>
</dbReference>
<dbReference type="AlphaFoldDB" id="A0A7C2BKA5"/>
<dbReference type="PANTHER" id="PTHR36445:SF1">
    <property type="entry name" value="GTP CYCLOHYDROLASE MPTA"/>
    <property type="match status" value="1"/>
</dbReference>
<dbReference type="EMBL" id="DSJT01000003">
    <property type="protein sequence ID" value="HEF86868.1"/>
    <property type="molecule type" value="Genomic_DNA"/>
</dbReference>
<reference evidence="2" key="1">
    <citation type="journal article" date="2020" name="mSystems">
        <title>Genome- and Community-Level Interaction Insights into Carbon Utilization and Element Cycling Functions of Hydrothermarchaeota in Hydrothermal Sediment.</title>
        <authorList>
            <person name="Zhou Z."/>
            <person name="Liu Y."/>
            <person name="Xu W."/>
            <person name="Pan J."/>
            <person name="Luo Z.H."/>
            <person name="Li M."/>
        </authorList>
    </citation>
    <scope>NUCLEOTIDE SEQUENCE [LARGE SCALE GENOMIC DNA]</scope>
    <source>
        <strain evidence="2">SpSt-23</strain>
    </source>
</reference>
<evidence type="ECO:0008006" key="3">
    <source>
        <dbReference type="Google" id="ProtNLM"/>
    </source>
</evidence>
<name>A0A7C2BKA5_9CREN</name>
<dbReference type="InterPro" id="IPR003801">
    <property type="entry name" value="GTP_cyclohydrolase_FolE2/MptA"/>
</dbReference>
<protein>
    <recommendedName>
        <fullName evidence="3">GTP cyclohydrolase I FolE2</fullName>
    </recommendedName>
</protein>
<proteinExistence type="predicted"/>
<accession>A0A7C2BKA5</accession>
<comment type="caution">
    <text evidence="2">The sequence shown here is derived from an EMBL/GenBank/DDBJ whole genome shotgun (WGS) entry which is preliminary data.</text>
</comment>
<organism evidence="2">
    <name type="scientific">Thermosphaera aggregans</name>
    <dbReference type="NCBI Taxonomy" id="54254"/>
    <lineage>
        <taxon>Archaea</taxon>
        <taxon>Thermoproteota</taxon>
        <taxon>Thermoprotei</taxon>
        <taxon>Desulfurococcales</taxon>
        <taxon>Desulfurococcaceae</taxon>
        <taxon>Thermosphaera</taxon>
    </lineage>
</organism>
<sequence length="278" mass="31430">MSNEELPDVHSERPVFPILVKKVGLTGVKLPPFITDDGVFIPVFNIYVELPGHLKGAHLSRLYRVLANNYKILEKKGFEGLADLALKALEVNDYAGKSYVEVYGDFLTRVDEKPFNLRIGSGVSIEKAANKPEWFSEVEIETVTSCPCAMRVSLHLFNTPFTHMQKAIVKVRIETSERHISPIRIGKLLTKVLNTPVNLLSRRDEAVFIQKIFGNPEFTEDIARRILVSLIKGLEGELDLNHYILVKVESMETIHQYHVESLITGYVKEFLNELGKGV</sequence>
<dbReference type="Pfam" id="PF02649">
    <property type="entry name" value="GCHY-1"/>
    <property type="match status" value="1"/>
</dbReference>
<dbReference type="Gene3D" id="3.10.270.10">
    <property type="entry name" value="Urate Oxidase"/>
    <property type="match status" value="1"/>
</dbReference>
<dbReference type="PANTHER" id="PTHR36445">
    <property type="entry name" value="GTP CYCLOHYDROLASE MPTA"/>
    <property type="match status" value="1"/>
</dbReference>
<evidence type="ECO:0000313" key="2">
    <source>
        <dbReference type="EMBL" id="HEF86868.1"/>
    </source>
</evidence>